<dbReference type="NCBIfam" id="TIGR00173">
    <property type="entry name" value="menD"/>
    <property type="match status" value="1"/>
</dbReference>
<dbReference type="Gene3D" id="3.40.50.1220">
    <property type="entry name" value="TPP-binding domain"/>
    <property type="match status" value="1"/>
</dbReference>
<comment type="caution">
    <text evidence="8">The sequence shown here is derived from an EMBL/GenBank/DDBJ whole genome shotgun (WGS) entry which is preliminary data.</text>
</comment>
<dbReference type="Gene3D" id="3.40.50.970">
    <property type="match status" value="2"/>
</dbReference>
<dbReference type="CDD" id="cd07037">
    <property type="entry name" value="TPP_PYR_MenD"/>
    <property type="match status" value="1"/>
</dbReference>
<keyword evidence="5 6" id="KW-0464">Manganese</keyword>
<comment type="function">
    <text evidence="6">Catalyzes the thiamine diphosphate-dependent decarboxylation of 2-oxoglutarate and the subsequent addition of the resulting succinic semialdehyde-thiamine pyrophosphate anion to isochorismate to yield 2-succinyl-5-enolpyruvyl-6-hydroxy-3-cyclohexene-1-carboxylate (SEPHCHC).</text>
</comment>
<comment type="cofactor">
    <cofactor evidence="6">
        <name>Mg(2+)</name>
        <dbReference type="ChEBI" id="CHEBI:18420"/>
    </cofactor>
    <cofactor evidence="6">
        <name>Mn(2+)</name>
        <dbReference type="ChEBI" id="CHEBI:29035"/>
    </cofactor>
</comment>
<evidence type="ECO:0000256" key="2">
    <source>
        <dbReference type="ARBA" id="ARBA00022723"/>
    </source>
</evidence>
<dbReference type="PANTHER" id="PTHR42916">
    <property type="entry name" value="2-SUCCINYL-5-ENOLPYRUVYL-6-HYDROXY-3-CYCLOHEXENE-1-CARBOXYLATE SYNTHASE"/>
    <property type="match status" value="1"/>
</dbReference>
<dbReference type="GO" id="GO:0030145">
    <property type="term" value="F:manganese ion binding"/>
    <property type="evidence" value="ECO:0007669"/>
    <property type="project" value="UniProtKB-UniRule"/>
</dbReference>
<dbReference type="Proteomes" id="UP000321484">
    <property type="component" value="Unassembled WGS sequence"/>
</dbReference>
<accession>A0A511Z0E9</accession>
<gene>
    <name evidence="6 8" type="primary">menD</name>
    <name evidence="8" type="ORF">AFE02nite_26680</name>
</gene>
<dbReference type="CDD" id="cd02009">
    <property type="entry name" value="TPP_SHCHC_synthase"/>
    <property type="match status" value="1"/>
</dbReference>
<name>A0A511Z0E9_9CELL</name>
<evidence type="ECO:0000256" key="5">
    <source>
        <dbReference type="ARBA" id="ARBA00023211"/>
    </source>
</evidence>
<protein>
    <recommendedName>
        <fullName evidence="6">2-succinyl-5-enolpyruvyl-6-hydroxy-3-cyclohexene-1-carboxylate synthase</fullName>
        <shortName evidence="6">SEPHCHC synthase</shortName>
        <ecNumber evidence="6">2.2.1.9</ecNumber>
    </recommendedName>
    <alternativeName>
        <fullName evidence="6">Menaquinone biosynthesis protein MenD</fullName>
    </alternativeName>
</protein>
<dbReference type="Pfam" id="PF02776">
    <property type="entry name" value="TPP_enzyme_N"/>
    <property type="match status" value="1"/>
</dbReference>
<evidence type="ECO:0000313" key="9">
    <source>
        <dbReference type="Proteomes" id="UP000321484"/>
    </source>
</evidence>
<evidence type="ECO:0000259" key="7">
    <source>
        <dbReference type="Pfam" id="PF02776"/>
    </source>
</evidence>
<keyword evidence="6" id="KW-0474">Menaquinone biosynthesis</keyword>
<comment type="cofactor">
    <cofactor evidence="6">
        <name>thiamine diphosphate</name>
        <dbReference type="ChEBI" id="CHEBI:58937"/>
    </cofactor>
    <text evidence="6">Binds 1 thiamine pyrophosphate per subunit.</text>
</comment>
<dbReference type="EMBL" id="BJYK01000009">
    <property type="protein sequence ID" value="GEN80934.1"/>
    <property type="molecule type" value="Genomic_DNA"/>
</dbReference>
<dbReference type="SUPFAM" id="SSF52518">
    <property type="entry name" value="Thiamin diphosphate-binding fold (THDP-binding)"/>
    <property type="match status" value="2"/>
</dbReference>
<organism evidence="8 9">
    <name type="scientific">Actinotalea fermentans</name>
    <dbReference type="NCBI Taxonomy" id="43671"/>
    <lineage>
        <taxon>Bacteria</taxon>
        <taxon>Bacillati</taxon>
        <taxon>Actinomycetota</taxon>
        <taxon>Actinomycetes</taxon>
        <taxon>Micrococcales</taxon>
        <taxon>Cellulomonadaceae</taxon>
        <taxon>Actinotalea</taxon>
    </lineage>
</organism>
<keyword evidence="3 6" id="KW-0460">Magnesium</keyword>
<evidence type="ECO:0000256" key="6">
    <source>
        <dbReference type="HAMAP-Rule" id="MF_01659"/>
    </source>
</evidence>
<dbReference type="HAMAP" id="MF_01659">
    <property type="entry name" value="MenD"/>
    <property type="match status" value="1"/>
</dbReference>
<dbReference type="InterPro" id="IPR012001">
    <property type="entry name" value="Thiamin_PyroP_enz_TPP-bd_dom"/>
</dbReference>
<evidence type="ECO:0000256" key="1">
    <source>
        <dbReference type="ARBA" id="ARBA00022679"/>
    </source>
</evidence>
<dbReference type="AlphaFoldDB" id="A0A511Z0E9"/>
<comment type="catalytic activity">
    <reaction evidence="6">
        <text>isochorismate + 2-oxoglutarate + H(+) = 5-enolpyruvoyl-6-hydroxy-2-succinyl-cyclohex-3-ene-1-carboxylate + CO2</text>
        <dbReference type="Rhea" id="RHEA:25593"/>
        <dbReference type="ChEBI" id="CHEBI:15378"/>
        <dbReference type="ChEBI" id="CHEBI:16526"/>
        <dbReference type="ChEBI" id="CHEBI:16810"/>
        <dbReference type="ChEBI" id="CHEBI:29780"/>
        <dbReference type="ChEBI" id="CHEBI:58818"/>
        <dbReference type="EC" id="2.2.1.9"/>
    </reaction>
</comment>
<comment type="pathway">
    <text evidence="6">Quinol/quinone metabolism; menaquinone biosynthesis.</text>
</comment>
<proteinExistence type="inferred from homology"/>
<comment type="subunit">
    <text evidence="6">Homodimer.</text>
</comment>
<dbReference type="EC" id="2.2.1.9" evidence="6"/>
<comment type="similarity">
    <text evidence="6">Belongs to the TPP enzyme family. MenD subfamily.</text>
</comment>
<dbReference type="RefSeq" id="WP_146819816.1">
    <property type="nucleotide sequence ID" value="NZ_BJYK01000009.1"/>
</dbReference>
<dbReference type="GO" id="GO:0000287">
    <property type="term" value="F:magnesium ion binding"/>
    <property type="evidence" value="ECO:0007669"/>
    <property type="project" value="UniProtKB-UniRule"/>
</dbReference>
<keyword evidence="9" id="KW-1185">Reference proteome</keyword>
<keyword evidence="1 6" id="KW-0808">Transferase</keyword>
<dbReference type="InterPro" id="IPR029061">
    <property type="entry name" value="THDP-binding"/>
</dbReference>
<dbReference type="InterPro" id="IPR004433">
    <property type="entry name" value="MenaQ_synth_MenD"/>
</dbReference>
<dbReference type="GO" id="GO:0030976">
    <property type="term" value="F:thiamine pyrophosphate binding"/>
    <property type="evidence" value="ECO:0007669"/>
    <property type="project" value="UniProtKB-UniRule"/>
</dbReference>
<keyword evidence="2 6" id="KW-0479">Metal-binding</keyword>
<dbReference type="PANTHER" id="PTHR42916:SF1">
    <property type="entry name" value="PROTEIN PHYLLO, CHLOROPLASTIC"/>
    <property type="match status" value="1"/>
</dbReference>
<dbReference type="PIRSF" id="PIRSF004983">
    <property type="entry name" value="MenD"/>
    <property type="match status" value="1"/>
</dbReference>
<dbReference type="OrthoDB" id="9791859at2"/>
<feature type="domain" description="Thiamine pyrophosphate enzyme N-terminal TPP-binding" evidence="7">
    <location>
        <begin position="7"/>
        <end position="135"/>
    </location>
</feature>
<dbReference type="UniPathway" id="UPA01057">
    <property type="reaction ID" value="UER00164"/>
</dbReference>
<evidence type="ECO:0000313" key="8">
    <source>
        <dbReference type="EMBL" id="GEN80934.1"/>
    </source>
</evidence>
<dbReference type="GO" id="GO:0070204">
    <property type="term" value="F:2-succinyl-5-enolpyruvyl-6-hydroxy-3-cyclohexene-1-carboxylic-acid synthase activity"/>
    <property type="evidence" value="ECO:0007669"/>
    <property type="project" value="UniProtKB-UniRule"/>
</dbReference>
<comment type="pathway">
    <text evidence="6">Quinol/quinone metabolism; 1,4-dihydroxy-2-naphthoate biosynthesis; 1,4-dihydroxy-2-naphthoate from chorismate: step 2/7.</text>
</comment>
<dbReference type="GO" id="GO:0009234">
    <property type="term" value="P:menaquinone biosynthetic process"/>
    <property type="evidence" value="ECO:0007669"/>
    <property type="project" value="UniProtKB-UniRule"/>
</dbReference>
<evidence type="ECO:0000256" key="4">
    <source>
        <dbReference type="ARBA" id="ARBA00023052"/>
    </source>
</evidence>
<reference evidence="8 9" key="1">
    <citation type="submission" date="2019-07" db="EMBL/GenBank/DDBJ databases">
        <title>Whole genome shotgun sequence of Actinotalea fermentans NBRC 105374.</title>
        <authorList>
            <person name="Hosoyama A."/>
            <person name="Uohara A."/>
            <person name="Ohji S."/>
            <person name="Ichikawa N."/>
        </authorList>
    </citation>
    <scope>NUCLEOTIDE SEQUENCE [LARGE SCALE GENOMIC DNA]</scope>
    <source>
        <strain evidence="8 9">NBRC 105374</strain>
    </source>
</reference>
<sequence length="593" mass="60742">MNPSTGAARLLLQALADLGVRHVVLAPGSRSAPLAHALAQAARPDGERPDGAPALDLHVRIDERAAGFLALGLARAAVVQAGVGPAAPVAVVTTSGSAVANLHPAVVEAHHAGLPLLLLTADRPHELRGSGANQTTEQPGMFARAVRMTFDISAPTGRAGESAHLRKVAEEAVAAATGTASGDPGPVHLNLAYREPLVPDDDAWPPRPLPTRVPRATEVAPLRLSADAKAADRPLRGWAADEPTLVVAGDGAGRVAREVAEANGWPLLAEPSSGARGGPNAIRAYRLVLGALADDVRRVVVLGRPTLSRPVSALLARRGLRSIAVVHQGSATPDAGRGATYVLSRVPDWLRAPAAAGGDPAWLDRWRAAGEAAADAVRGVIDAGDGALVGPQVAALVAESLRGRPDGALLVGASNPLRDLDLVAEWAEPPLVLANRGLSGIDGTLSTASGLALGLGRPITAYVGDLTFLHDAGGLLVGPLERRPELRVVVAHDAGGSVFATLEHGEPAHERGFERVFATPHGADLGALCAGYGVDHVRVDDADALARALAAPVVGTQVVEVTVDRAGRRTLHARLAEAVHEAVQGAVHDAVQG</sequence>
<evidence type="ECO:0000256" key="3">
    <source>
        <dbReference type="ARBA" id="ARBA00022842"/>
    </source>
</evidence>
<dbReference type="UniPathway" id="UPA00079"/>
<keyword evidence="4 6" id="KW-0786">Thiamine pyrophosphate</keyword>